<dbReference type="Pfam" id="PF01973">
    <property type="entry name" value="MptE-like"/>
    <property type="match status" value="1"/>
</dbReference>
<dbReference type="SUPFAM" id="SSF63763">
    <property type="entry name" value="SAND domain-like"/>
    <property type="match status" value="1"/>
</dbReference>
<feature type="domain" description="6-hydroxymethylpterin diphosphokinase MptE-like" evidence="1">
    <location>
        <begin position="37"/>
        <end position="145"/>
    </location>
</feature>
<protein>
    <recommendedName>
        <fullName evidence="1">6-hydroxymethylpterin diphosphokinase MptE-like domain-containing protein</fullName>
    </recommendedName>
</protein>
<sequence>MSEESIIATKKDTFRKQWMNNNVPMEAKNAFENYCYLKGHKELCVPLYKDTLKTPKPAVVLGSGSSLNTVLSILKDWKGTIFCSSSQVRVLMKHGCIPDYIGGIDPRYDAKEWDFEGKDKLFAKATYINAPSTPHEQTKLYKGRQHSEGVYVRSDPFTGDWVAAFAHIDCTNPSTSS</sequence>
<name>A0A0F8YRH9_9ZZZZ</name>
<accession>A0A0F8YRH9</accession>
<evidence type="ECO:0000259" key="1">
    <source>
        <dbReference type="Pfam" id="PF01973"/>
    </source>
</evidence>
<comment type="caution">
    <text evidence="2">The sequence shown here is derived from an EMBL/GenBank/DDBJ whole genome shotgun (WGS) entry which is preliminary data.</text>
</comment>
<dbReference type="EMBL" id="LAZR01067921">
    <property type="protein sequence ID" value="KKK50631.1"/>
    <property type="molecule type" value="Genomic_DNA"/>
</dbReference>
<dbReference type="InterPro" id="IPR002826">
    <property type="entry name" value="MptE-like"/>
</dbReference>
<reference evidence="2" key="1">
    <citation type="journal article" date="2015" name="Nature">
        <title>Complex archaea that bridge the gap between prokaryotes and eukaryotes.</title>
        <authorList>
            <person name="Spang A."/>
            <person name="Saw J.H."/>
            <person name="Jorgensen S.L."/>
            <person name="Zaremba-Niedzwiedzka K."/>
            <person name="Martijn J."/>
            <person name="Lind A.E."/>
            <person name="van Eijk R."/>
            <person name="Schleper C."/>
            <person name="Guy L."/>
            <person name="Ettema T.J."/>
        </authorList>
    </citation>
    <scope>NUCLEOTIDE SEQUENCE</scope>
</reference>
<gene>
    <name evidence="2" type="ORF">LCGC14_3123100</name>
</gene>
<proteinExistence type="predicted"/>
<dbReference type="InterPro" id="IPR010919">
    <property type="entry name" value="SAND-like_dom_sf"/>
</dbReference>
<organism evidence="2">
    <name type="scientific">marine sediment metagenome</name>
    <dbReference type="NCBI Taxonomy" id="412755"/>
    <lineage>
        <taxon>unclassified sequences</taxon>
        <taxon>metagenomes</taxon>
        <taxon>ecological metagenomes</taxon>
    </lineage>
</organism>
<dbReference type="AlphaFoldDB" id="A0A0F8YRH9"/>
<evidence type="ECO:0000313" key="2">
    <source>
        <dbReference type="EMBL" id="KKK50631.1"/>
    </source>
</evidence>